<gene>
    <name evidence="1" type="ORF">GCM10007414_39830</name>
</gene>
<dbReference type="PANTHER" id="PTHR34322">
    <property type="entry name" value="TRANSPOSASE, Y1_TNP DOMAIN-CONTAINING"/>
    <property type="match status" value="1"/>
</dbReference>
<evidence type="ECO:0000313" key="2">
    <source>
        <dbReference type="Proteomes" id="UP000651977"/>
    </source>
</evidence>
<keyword evidence="2" id="KW-1185">Reference proteome</keyword>
<evidence type="ECO:0008006" key="3">
    <source>
        <dbReference type="Google" id="ProtNLM"/>
    </source>
</evidence>
<dbReference type="SUPFAM" id="SSF143422">
    <property type="entry name" value="Transposase IS200-like"/>
    <property type="match status" value="1"/>
</dbReference>
<dbReference type="Gene3D" id="3.30.70.1290">
    <property type="entry name" value="Transposase IS200-like"/>
    <property type="match status" value="1"/>
</dbReference>
<dbReference type="EMBL" id="BMDY01000091">
    <property type="protein sequence ID" value="GGB22668.1"/>
    <property type="molecule type" value="Genomic_DNA"/>
</dbReference>
<dbReference type="PANTHER" id="PTHR34322:SF2">
    <property type="entry name" value="TRANSPOSASE IS200-LIKE DOMAIN-CONTAINING PROTEIN"/>
    <property type="match status" value="1"/>
</dbReference>
<dbReference type="Proteomes" id="UP000651977">
    <property type="component" value="Unassembled WGS sequence"/>
</dbReference>
<name>A0ABQ1I6V1_9ALTE</name>
<sequence>MIRLITIVFPAVFVGLEDKQTGKSYEHRRQWVEDYLLKLAEVFAIDVCAYAVMSNHTHIVWPC</sequence>
<proteinExistence type="predicted"/>
<comment type="caution">
    <text evidence="1">The sequence shown here is derived from an EMBL/GenBank/DDBJ whole genome shotgun (WGS) entry which is preliminary data.</text>
</comment>
<reference evidence="2" key="1">
    <citation type="journal article" date="2019" name="Int. J. Syst. Evol. Microbiol.">
        <title>The Global Catalogue of Microorganisms (GCM) 10K type strain sequencing project: providing services to taxonomists for standard genome sequencing and annotation.</title>
        <authorList>
            <consortium name="The Broad Institute Genomics Platform"/>
            <consortium name="The Broad Institute Genome Sequencing Center for Infectious Disease"/>
            <person name="Wu L."/>
            <person name="Ma J."/>
        </authorList>
    </citation>
    <scope>NUCLEOTIDE SEQUENCE [LARGE SCALE GENOMIC DNA]</scope>
    <source>
        <strain evidence="2">CGMCC 1.10131</strain>
    </source>
</reference>
<accession>A0ABQ1I6V1</accession>
<evidence type="ECO:0000313" key="1">
    <source>
        <dbReference type="EMBL" id="GGB22668.1"/>
    </source>
</evidence>
<protein>
    <recommendedName>
        <fullName evidence="3">Transposase</fullName>
    </recommendedName>
</protein>
<dbReference type="InterPro" id="IPR036515">
    <property type="entry name" value="Transposase_17_sf"/>
</dbReference>
<organism evidence="1 2">
    <name type="scientific">Agarivorans gilvus</name>
    <dbReference type="NCBI Taxonomy" id="680279"/>
    <lineage>
        <taxon>Bacteria</taxon>
        <taxon>Pseudomonadati</taxon>
        <taxon>Pseudomonadota</taxon>
        <taxon>Gammaproteobacteria</taxon>
        <taxon>Alteromonadales</taxon>
        <taxon>Alteromonadaceae</taxon>
        <taxon>Agarivorans</taxon>
    </lineage>
</organism>